<evidence type="ECO:0000313" key="7">
    <source>
        <dbReference type="EMBL" id="MDY7229550.1"/>
    </source>
</evidence>
<dbReference type="InterPro" id="IPR016164">
    <property type="entry name" value="FAD-linked_Oxase-like_C"/>
</dbReference>
<name>A0ABU5H7W5_9BACT</name>
<dbReference type="Pfam" id="PF09265">
    <property type="entry name" value="Cytokin-bind"/>
    <property type="match status" value="1"/>
</dbReference>
<comment type="similarity">
    <text evidence="2">Belongs to the oxygen-dependent FAD-linked oxidoreductase family.</text>
</comment>
<evidence type="ECO:0000256" key="5">
    <source>
        <dbReference type="ARBA" id="ARBA00023002"/>
    </source>
</evidence>
<dbReference type="InterPro" id="IPR036318">
    <property type="entry name" value="FAD-bd_PCMH-like_sf"/>
</dbReference>
<dbReference type="PANTHER" id="PTHR13878">
    <property type="entry name" value="GULONOLACTONE OXIDASE"/>
    <property type="match status" value="1"/>
</dbReference>
<evidence type="ECO:0000313" key="8">
    <source>
        <dbReference type="Proteomes" id="UP001291309"/>
    </source>
</evidence>
<dbReference type="InterPro" id="IPR006094">
    <property type="entry name" value="Oxid_FAD_bind_N"/>
</dbReference>
<keyword evidence="8" id="KW-1185">Reference proteome</keyword>
<evidence type="ECO:0000256" key="1">
    <source>
        <dbReference type="ARBA" id="ARBA00001974"/>
    </source>
</evidence>
<feature type="domain" description="FAD-binding PCMH-type" evidence="6">
    <location>
        <begin position="33"/>
        <end position="204"/>
    </location>
</feature>
<reference evidence="7 8" key="1">
    <citation type="submission" date="2023-12" db="EMBL/GenBank/DDBJ databases">
        <title>the genome sequence of Hyalangium sp. s54d21.</title>
        <authorList>
            <person name="Zhang X."/>
        </authorList>
    </citation>
    <scope>NUCLEOTIDE SEQUENCE [LARGE SCALE GENOMIC DNA]</scope>
    <source>
        <strain evidence="8">s54d21</strain>
    </source>
</reference>
<accession>A0ABU5H7W5</accession>
<comment type="caution">
    <text evidence="7">The sequence shown here is derived from an EMBL/GenBank/DDBJ whole genome shotgun (WGS) entry which is preliminary data.</text>
</comment>
<comment type="cofactor">
    <cofactor evidence="1">
        <name>FAD</name>
        <dbReference type="ChEBI" id="CHEBI:57692"/>
    </cofactor>
</comment>
<keyword evidence="4" id="KW-0274">FAD</keyword>
<dbReference type="SUPFAM" id="SSF55103">
    <property type="entry name" value="FAD-linked oxidases, C-terminal domain"/>
    <property type="match status" value="1"/>
</dbReference>
<dbReference type="InterPro" id="IPR016166">
    <property type="entry name" value="FAD-bd_PCMH"/>
</dbReference>
<dbReference type="Gene3D" id="3.30.465.10">
    <property type="match status" value="1"/>
</dbReference>
<dbReference type="Gene3D" id="3.30.43.10">
    <property type="entry name" value="Uridine Diphospho-n-acetylenolpyruvylglucosamine Reductase, domain 2"/>
    <property type="match status" value="2"/>
</dbReference>
<keyword evidence="3" id="KW-0285">Flavoprotein</keyword>
<organism evidence="7 8">
    <name type="scientific">Hyalangium rubrum</name>
    <dbReference type="NCBI Taxonomy" id="3103134"/>
    <lineage>
        <taxon>Bacteria</taxon>
        <taxon>Pseudomonadati</taxon>
        <taxon>Myxococcota</taxon>
        <taxon>Myxococcia</taxon>
        <taxon>Myxococcales</taxon>
        <taxon>Cystobacterineae</taxon>
        <taxon>Archangiaceae</taxon>
        <taxon>Hyalangium</taxon>
    </lineage>
</organism>
<dbReference type="InterPro" id="IPR016170">
    <property type="entry name" value="Cytok_DH_C_sf"/>
</dbReference>
<keyword evidence="5" id="KW-0560">Oxidoreductase</keyword>
<evidence type="ECO:0000259" key="6">
    <source>
        <dbReference type="PROSITE" id="PS51387"/>
    </source>
</evidence>
<dbReference type="Proteomes" id="UP001291309">
    <property type="component" value="Unassembled WGS sequence"/>
</dbReference>
<protein>
    <submittedName>
        <fullName evidence="7">FAD-binding protein</fullName>
    </submittedName>
</protein>
<dbReference type="InterPro" id="IPR016169">
    <property type="entry name" value="FAD-bd_PCMH_sub2"/>
</dbReference>
<evidence type="ECO:0000256" key="2">
    <source>
        <dbReference type="ARBA" id="ARBA00005466"/>
    </source>
</evidence>
<dbReference type="SUPFAM" id="SSF56176">
    <property type="entry name" value="FAD-binding/transporter-associated domain-like"/>
    <property type="match status" value="1"/>
</dbReference>
<evidence type="ECO:0000256" key="3">
    <source>
        <dbReference type="ARBA" id="ARBA00022630"/>
    </source>
</evidence>
<gene>
    <name evidence="7" type="ORF">SYV04_24370</name>
</gene>
<dbReference type="InterPro" id="IPR015345">
    <property type="entry name" value="Cytokinin_DH_FAD/cytokin-bd"/>
</dbReference>
<dbReference type="EMBL" id="JAXIVS010000008">
    <property type="protein sequence ID" value="MDY7229550.1"/>
    <property type="molecule type" value="Genomic_DNA"/>
</dbReference>
<dbReference type="InterPro" id="IPR016167">
    <property type="entry name" value="FAD-bd_PCMH_sub1"/>
</dbReference>
<proteinExistence type="inferred from homology"/>
<sequence length="488" mass="54303">MAAAWLTRLPSFRGELSQDAKVLDIAELDFGKIRQRRPAVVLKPATVEDVVSAVQFCRREGIALAARGSAHSAGAQMMAPEGLVIDMKSMGRVLSMGDDFVEVEGGIMWRQLLEATLERGLTPPVVTDWLGVTVGGTLSMGGFGFMSFHRGTQMDHILELEVVTGEGERVTCSPTRNVELFDAVRGTHGQFGIIVRAKLAVERAPQAIQVTQCTYGDVRVMLADFMRLSREVGTDLIHAFAAQKTEASIRTKMNSTERLNFRPEDVAAAIQSVRGPWVYNLEVCDLIPAEGKPRRAPLDPSTLQCLPGLRDTWSMSWKEFCLRLPPLILEEQYRGAAPHPEICIFVPFAHAPDFLASELERLHPERDIGNGPVLIFPIDRRKVSPSLFMLPQNDTHCLFFGLLRRADPPTPERIAQQLADNERIYGAAQQVGTVRYCCDVVPESAAFWKQHFGPHWPRMVELKRKYDPDSVLCSSWGRATLEERGGKS</sequence>
<dbReference type="InterPro" id="IPR050432">
    <property type="entry name" value="FAD-linked_Oxidoreductases_BP"/>
</dbReference>
<dbReference type="RefSeq" id="WP_321548271.1">
    <property type="nucleotide sequence ID" value="NZ_JAXIVS010000008.1"/>
</dbReference>
<dbReference type="Gene3D" id="3.40.462.10">
    <property type="entry name" value="FAD-linked oxidases, C-terminal domain"/>
    <property type="match status" value="1"/>
</dbReference>
<dbReference type="PROSITE" id="PS51387">
    <property type="entry name" value="FAD_PCMH"/>
    <property type="match status" value="1"/>
</dbReference>
<dbReference type="Pfam" id="PF01565">
    <property type="entry name" value="FAD_binding_4"/>
    <property type="match status" value="1"/>
</dbReference>
<dbReference type="PANTHER" id="PTHR13878:SF53">
    <property type="entry name" value="CYTOKININ DEHYDROGENASE 6"/>
    <property type="match status" value="1"/>
</dbReference>
<evidence type="ECO:0000256" key="4">
    <source>
        <dbReference type="ARBA" id="ARBA00022827"/>
    </source>
</evidence>